<dbReference type="InterPro" id="IPR045870">
    <property type="entry name" value="TryX_NRX_thioredoxin_dom"/>
</dbReference>
<proteinExistence type="inferred from homology"/>
<keyword evidence="4" id="KW-0862">Zinc</keyword>
<dbReference type="AlphaFoldDB" id="U5D4F3"/>
<evidence type="ECO:0000313" key="13">
    <source>
        <dbReference type="EMBL" id="ERN17329.1"/>
    </source>
</evidence>
<dbReference type="Gramene" id="ERN17329">
    <property type="protein sequence ID" value="ERN17329"/>
    <property type="gene ID" value="AMTR_s00037p00109800"/>
</dbReference>
<evidence type="ECO:0000256" key="8">
    <source>
        <dbReference type="ARBA" id="ARBA00047388"/>
    </source>
</evidence>
<dbReference type="GO" id="GO:0046872">
    <property type="term" value="F:metal ion binding"/>
    <property type="evidence" value="ECO:0007669"/>
    <property type="project" value="UniProtKB-KW"/>
</dbReference>
<dbReference type="KEGG" id="atr:18445665"/>
<dbReference type="STRING" id="13333.U5D4F3"/>
<dbReference type="Pfam" id="PF03107">
    <property type="entry name" value="C1_2"/>
    <property type="match status" value="1"/>
</dbReference>
<dbReference type="InterPro" id="IPR002219">
    <property type="entry name" value="PKC_DAG/PE"/>
</dbReference>
<feature type="compositionally biased region" description="Basic and acidic residues" evidence="10">
    <location>
        <begin position="406"/>
        <end position="415"/>
    </location>
</feature>
<keyword evidence="2" id="KW-0479">Metal-binding</keyword>
<dbReference type="EC" id="1.8.1.8" evidence="1"/>
<dbReference type="InterPro" id="IPR046349">
    <property type="entry name" value="C1-like_sf"/>
</dbReference>
<dbReference type="InterPro" id="IPR012336">
    <property type="entry name" value="Thioredoxin-like_fold"/>
</dbReference>
<dbReference type="PANTHER" id="PTHR13871:SF7">
    <property type="entry name" value="NUCLEOREDOXIN 2-RELATED"/>
    <property type="match status" value="1"/>
</dbReference>
<dbReference type="SUPFAM" id="SSF57889">
    <property type="entry name" value="Cysteine-rich domain"/>
    <property type="match status" value="1"/>
</dbReference>
<gene>
    <name evidence="13" type="ORF">AMTR_s00037p00109800</name>
</gene>
<dbReference type="InterPro" id="IPR004146">
    <property type="entry name" value="DC1"/>
</dbReference>
<dbReference type="SUPFAM" id="SSF52833">
    <property type="entry name" value="Thioredoxin-like"/>
    <property type="match status" value="2"/>
</dbReference>
<dbReference type="PANTHER" id="PTHR13871">
    <property type="entry name" value="THIOREDOXIN"/>
    <property type="match status" value="1"/>
</dbReference>
<sequence length="424" mass="47682">MEGSISSSSTVAVASPSALDRNLKSLLSSDERDFLITPTGTQVKVEELHGMTVGLYFAANWYFQCQNFTPVLASVYEQLKQRDANFEIVFISCDEDQSSFDKYHATMPWLAIPFSDLKTKKSLNDMFQVEGIPCLIILDQHAHTVQTEAVELIYRYGVWAFPFTKERVVELESEEKAKHESQTLENLISIDGRDFVIGHDNEQVPISSLVGKTVGLYFSAQWCPPCVKFTPRLVSIYDTHKQNNEDFEIVFVSCDRDEAGFLECFKPMPWLALPFGDERIKGLSRYFNIQGIPALVIIGPNGKTVTREGRNLINLHMEKAYPFTQDHILFLQKEMDEEAKSFPRSSHHSGHHHMLNLVSAASGGGPFICCECDEQGSGWAYQCIDCGYEVHPKCIREAGKESSSPKNKDRVRDDPFCTCSSGGA</sequence>
<dbReference type="PROSITE" id="PS50081">
    <property type="entry name" value="ZF_DAG_PE_2"/>
    <property type="match status" value="1"/>
</dbReference>
<dbReference type="OMA" id="CQNFTPI"/>
<dbReference type="Pfam" id="PF13905">
    <property type="entry name" value="Thioredoxin_8"/>
    <property type="match status" value="2"/>
</dbReference>
<evidence type="ECO:0000256" key="5">
    <source>
        <dbReference type="ARBA" id="ARBA00023002"/>
    </source>
</evidence>
<feature type="region of interest" description="Disordered" evidence="10">
    <location>
        <begin position="399"/>
        <end position="424"/>
    </location>
</feature>
<evidence type="ECO:0000256" key="6">
    <source>
        <dbReference type="ARBA" id="ARBA00023027"/>
    </source>
</evidence>
<dbReference type="Gene3D" id="3.40.30.10">
    <property type="entry name" value="Glutaredoxin"/>
    <property type="match status" value="2"/>
</dbReference>
<evidence type="ECO:0000256" key="7">
    <source>
        <dbReference type="ARBA" id="ARBA00025782"/>
    </source>
</evidence>
<dbReference type="PROSITE" id="PS51352">
    <property type="entry name" value="THIOREDOXIN_2"/>
    <property type="match status" value="1"/>
</dbReference>
<dbReference type="EMBL" id="KI392350">
    <property type="protein sequence ID" value="ERN17329.1"/>
    <property type="molecule type" value="Genomic_DNA"/>
</dbReference>
<evidence type="ECO:0000313" key="14">
    <source>
        <dbReference type="Proteomes" id="UP000017836"/>
    </source>
</evidence>
<keyword evidence="14" id="KW-1185">Reference proteome</keyword>
<evidence type="ECO:0000259" key="12">
    <source>
        <dbReference type="PROSITE" id="PS51352"/>
    </source>
</evidence>
<keyword evidence="6" id="KW-0520">NAD</keyword>
<dbReference type="InterPro" id="IPR052259">
    <property type="entry name" value="Nucleoredoxin-like"/>
</dbReference>
<comment type="similarity">
    <text evidence="7">Belongs to the nucleoredoxin family.</text>
</comment>
<evidence type="ECO:0000256" key="2">
    <source>
        <dbReference type="ARBA" id="ARBA00022723"/>
    </source>
</evidence>
<dbReference type="CDD" id="cd03009">
    <property type="entry name" value="TryX_like_TryX_NRX"/>
    <property type="match status" value="1"/>
</dbReference>
<dbReference type="HOGENOM" id="CLU_019626_0_2_1"/>
<feature type="domain" description="Phorbol-ester/DAG-type" evidence="11">
    <location>
        <begin position="350"/>
        <end position="402"/>
    </location>
</feature>
<dbReference type="InterPro" id="IPR013766">
    <property type="entry name" value="Thioredoxin_domain"/>
</dbReference>
<keyword evidence="5" id="KW-0560">Oxidoreductase</keyword>
<dbReference type="CDD" id="cd00029">
    <property type="entry name" value="C1"/>
    <property type="match status" value="1"/>
</dbReference>
<keyword evidence="3" id="KW-0677">Repeat</keyword>
<evidence type="ECO:0000256" key="4">
    <source>
        <dbReference type="ARBA" id="ARBA00022833"/>
    </source>
</evidence>
<evidence type="ECO:0000256" key="9">
    <source>
        <dbReference type="ARBA" id="ARBA00047804"/>
    </source>
</evidence>
<dbReference type="SMART" id="SM00109">
    <property type="entry name" value="C1"/>
    <property type="match status" value="1"/>
</dbReference>
<accession>U5D4F3</accession>
<dbReference type="InterPro" id="IPR036249">
    <property type="entry name" value="Thioredoxin-like_sf"/>
</dbReference>
<reference evidence="14" key="1">
    <citation type="journal article" date="2013" name="Science">
        <title>The Amborella genome and the evolution of flowering plants.</title>
        <authorList>
            <consortium name="Amborella Genome Project"/>
        </authorList>
    </citation>
    <scope>NUCLEOTIDE SEQUENCE [LARGE SCALE GENOMIC DNA]</scope>
</reference>
<evidence type="ECO:0000256" key="3">
    <source>
        <dbReference type="ARBA" id="ARBA00022737"/>
    </source>
</evidence>
<comment type="catalytic activity">
    <reaction evidence="9">
        <text>[protein]-dithiol + NADP(+) = [protein]-disulfide + NADPH + H(+)</text>
        <dbReference type="Rhea" id="RHEA:18753"/>
        <dbReference type="Rhea" id="RHEA-COMP:10593"/>
        <dbReference type="Rhea" id="RHEA-COMP:10594"/>
        <dbReference type="ChEBI" id="CHEBI:15378"/>
        <dbReference type="ChEBI" id="CHEBI:29950"/>
        <dbReference type="ChEBI" id="CHEBI:50058"/>
        <dbReference type="ChEBI" id="CHEBI:57783"/>
        <dbReference type="ChEBI" id="CHEBI:58349"/>
        <dbReference type="EC" id="1.8.1.8"/>
    </reaction>
</comment>
<dbReference type="eggNOG" id="KOG2501">
    <property type="taxonomic scope" value="Eukaryota"/>
</dbReference>
<evidence type="ECO:0000256" key="1">
    <source>
        <dbReference type="ARBA" id="ARBA00012612"/>
    </source>
</evidence>
<organism evidence="13 14">
    <name type="scientific">Amborella trichopoda</name>
    <dbReference type="NCBI Taxonomy" id="13333"/>
    <lineage>
        <taxon>Eukaryota</taxon>
        <taxon>Viridiplantae</taxon>
        <taxon>Streptophyta</taxon>
        <taxon>Embryophyta</taxon>
        <taxon>Tracheophyta</taxon>
        <taxon>Spermatophyta</taxon>
        <taxon>Magnoliopsida</taxon>
        <taxon>Amborellales</taxon>
        <taxon>Amborellaceae</taxon>
        <taxon>Amborella</taxon>
    </lineage>
</organism>
<dbReference type="Proteomes" id="UP000017836">
    <property type="component" value="Unassembled WGS sequence"/>
</dbReference>
<evidence type="ECO:0000256" key="10">
    <source>
        <dbReference type="SAM" id="MobiDB-lite"/>
    </source>
</evidence>
<name>U5D4F3_AMBTC</name>
<dbReference type="GO" id="GO:0004791">
    <property type="term" value="F:thioredoxin-disulfide reductase (NADPH) activity"/>
    <property type="evidence" value="ECO:0007669"/>
    <property type="project" value="InterPro"/>
</dbReference>
<protein>
    <recommendedName>
        <fullName evidence="1">protein-disulfide reductase</fullName>
        <ecNumber evidence="1">1.8.1.8</ecNumber>
    </recommendedName>
</protein>
<comment type="catalytic activity">
    <reaction evidence="8">
        <text>[protein]-dithiol + NAD(+) = [protein]-disulfide + NADH + H(+)</text>
        <dbReference type="Rhea" id="RHEA:18749"/>
        <dbReference type="Rhea" id="RHEA-COMP:10593"/>
        <dbReference type="Rhea" id="RHEA-COMP:10594"/>
        <dbReference type="ChEBI" id="CHEBI:15378"/>
        <dbReference type="ChEBI" id="CHEBI:29950"/>
        <dbReference type="ChEBI" id="CHEBI:50058"/>
        <dbReference type="ChEBI" id="CHEBI:57540"/>
        <dbReference type="ChEBI" id="CHEBI:57945"/>
        <dbReference type="EC" id="1.8.1.8"/>
    </reaction>
</comment>
<dbReference type="OrthoDB" id="409136at2759"/>
<feature type="domain" description="Thioredoxin" evidence="12">
    <location>
        <begin position="173"/>
        <end position="340"/>
    </location>
</feature>
<evidence type="ECO:0000259" key="11">
    <source>
        <dbReference type="PROSITE" id="PS50081"/>
    </source>
</evidence>